<evidence type="ECO:0000256" key="1">
    <source>
        <dbReference type="SAM" id="Coils"/>
    </source>
</evidence>
<feature type="region of interest" description="Disordered" evidence="2">
    <location>
        <begin position="251"/>
        <end position="272"/>
    </location>
</feature>
<comment type="caution">
    <text evidence="4">The sequence shown here is derived from an EMBL/GenBank/DDBJ whole genome shotgun (WGS) entry which is preliminary data.</text>
</comment>
<feature type="coiled-coil region" evidence="1">
    <location>
        <begin position="19"/>
        <end position="46"/>
    </location>
</feature>
<sequence>MVEPEPMKKFSKKDQIRLDKELVIKLQAEEEEEERLAREKVEANVALIKEWNDIQAKIKDDQLLAERLQAREQEKLTIEERAKLFQQLLEKRRKHFAAKRAEKNRNRPQQKLNKEKMFDKAFKRVNIFFNFRTEIAQESNSKRVGDELEQESIKKQKVDEDTKTAKLQSLIQNLEDLYKLVKDKYGSTRLVEDLDLILYGDLKTMFDPHVEDQRYPLTPATIIDMLNKKLQADHWNEMCYQLRVADELAERDAKRSRNGDDSHDSGTGGRRQAPLTRECTYSDFLKCQPLNFKVACQTKFATCTLQGNALTWWNSHVKTVTHEVAYAMTWKTLKKMMTDKYCPRGKIKKLEIEMMFLKESNETKKYVGGLPNMIHGSVMASKPKTMQDAIEFATKLMDEKIRTITERQTENKRKLDDNSSDNNAQQPPFKRQNVARAYSARPSEKKEYVGTPIVQQMNQGHFRGVIARELKNRKPWKHNWKGYDHADAEE</sequence>
<keyword evidence="4" id="KW-0548">Nucleotidyltransferase</keyword>
<feature type="compositionally biased region" description="Basic and acidic residues" evidence="2">
    <location>
        <begin position="251"/>
        <end position="264"/>
    </location>
</feature>
<dbReference type="EMBL" id="BQNB010011808">
    <property type="protein sequence ID" value="GJS95428.1"/>
    <property type="molecule type" value="Genomic_DNA"/>
</dbReference>
<accession>A0ABQ4ZYU5</accession>
<evidence type="ECO:0000313" key="4">
    <source>
        <dbReference type="EMBL" id="GJS95428.1"/>
    </source>
</evidence>
<feature type="compositionally biased region" description="Basic and acidic residues" evidence="2">
    <location>
        <begin position="406"/>
        <end position="417"/>
    </location>
</feature>
<proteinExistence type="predicted"/>
<evidence type="ECO:0000259" key="3">
    <source>
        <dbReference type="Pfam" id="PF03732"/>
    </source>
</evidence>
<feature type="domain" description="Retrotransposon gag" evidence="3">
    <location>
        <begin position="299"/>
        <end position="363"/>
    </location>
</feature>
<name>A0ABQ4ZYU5_9ASTR</name>
<evidence type="ECO:0000256" key="2">
    <source>
        <dbReference type="SAM" id="MobiDB-lite"/>
    </source>
</evidence>
<dbReference type="Pfam" id="PF03732">
    <property type="entry name" value="Retrotrans_gag"/>
    <property type="match status" value="1"/>
</dbReference>
<dbReference type="GO" id="GO:0003964">
    <property type="term" value="F:RNA-directed DNA polymerase activity"/>
    <property type="evidence" value="ECO:0007669"/>
    <property type="project" value="UniProtKB-KW"/>
</dbReference>
<keyword evidence="5" id="KW-1185">Reference proteome</keyword>
<dbReference type="InterPro" id="IPR005162">
    <property type="entry name" value="Retrotrans_gag_dom"/>
</dbReference>
<gene>
    <name evidence="4" type="ORF">Tco_0802396</name>
</gene>
<keyword evidence="4" id="KW-0808">Transferase</keyword>
<reference evidence="4" key="2">
    <citation type="submission" date="2022-01" db="EMBL/GenBank/DDBJ databases">
        <authorList>
            <person name="Yamashiro T."/>
            <person name="Shiraishi A."/>
            <person name="Satake H."/>
            <person name="Nakayama K."/>
        </authorList>
    </citation>
    <scope>NUCLEOTIDE SEQUENCE</scope>
</reference>
<keyword evidence="4" id="KW-0695">RNA-directed DNA polymerase</keyword>
<reference evidence="4" key="1">
    <citation type="journal article" date="2022" name="Int. J. Mol. Sci.">
        <title>Draft Genome of Tanacetum Coccineum: Genomic Comparison of Closely Related Tanacetum-Family Plants.</title>
        <authorList>
            <person name="Yamashiro T."/>
            <person name="Shiraishi A."/>
            <person name="Nakayama K."/>
            <person name="Satake H."/>
        </authorList>
    </citation>
    <scope>NUCLEOTIDE SEQUENCE</scope>
</reference>
<dbReference type="Proteomes" id="UP001151760">
    <property type="component" value="Unassembled WGS sequence"/>
</dbReference>
<protein>
    <submittedName>
        <fullName evidence="4">Reverse transcriptase domain-containing protein</fullName>
    </submittedName>
</protein>
<evidence type="ECO:0000313" key="5">
    <source>
        <dbReference type="Proteomes" id="UP001151760"/>
    </source>
</evidence>
<feature type="region of interest" description="Disordered" evidence="2">
    <location>
        <begin position="406"/>
        <end position="450"/>
    </location>
</feature>
<organism evidence="4 5">
    <name type="scientific">Tanacetum coccineum</name>
    <dbReference type="NCBI Taxonomy" id="301880"/>
    <lineage>
        <taxon>Eukaryota</taxon>
        <taxon>Viridiplantae</taxon>
        <taxon>Streptophyta</taxon>
        <taxon>Embryophyta</taxon>
        <taxon>Tracheophyta</taxon>
        <taxon>Spermatophyta</taxon>
        <taxon>Magnoliopsida</taxon>
        <taxon>eudicotyledons</taxon>
        <taxon>Gunneridae</taxon>
        <taxon>Pentapetalae</taxon>
        <taxon>asterids</taxon>
        <taxon>campanulids</taxon>
        <taxon>Asterales</taxon>
        <taxon>Asteraceae</taxon>
        <taxon>Asteroideae</taxon>
        <taxon>Anthemideae</taxon>
        <taxon>Anthemidinae</taxon>
        <taxon>Tanacetum</taxon>
    </lineage>
</organism>
<keyword evidence="1" id="KW-0175">Coiled coil</keyword>